<dbReference type="KEGG" id="svp:Pan189_00780"/>
<evidence type="ECO:0000256" key="1">
    <source>
        <dbReference type="SAM" id="MobiDB-lite"/>
    </source>
</evidence>
<reference evidence="2 3" key="1">
    <citation type="submission" date="2019-02" db="EMBL/GenBank/DDBJ databases">
        <title>Deep-cultivation of Planctomycetes and their phenomic and genomic characterization uncovers novel biology.</title>
        <authorList>
            <person name="Wiegand S."/>
            <person name="Jogler M."/>
            <person name="Boedeker C."/>
            <person name="Pinto D."/>
            <person name="Vollmers J."/>
            <person name="Rivas-Marin E."/>
            <person name="Kohn T."/>
            <person name="Peeters S.H."/>
            <person name="Heuer A."/>
            <person name="Rast P."/>
            <person name="Oberbeckmann S."/>
            <person name="Bunk B."/>
            <person name="Jeske O."/>
            <person name="Meyerdierks A."/>
            <person name="Storesund J.E."/>
            <person name="Kallscheuer N."/>
            <person name="Luecker S."/>
            <person name="Lage O.M."/>
            <person name="Pohl T."/>
            <person name="Merkel B.J."/>
            <person name="Hornburger P."/>
            <person name="Mueller R.-W."/>
            <person name="Bruemmer F."/>
            <person name="Labrenz M."/>
            <person name="Spormann A.M."/>
            <person name="Op den Camp H."/>
            <person name="Overmann J."/>
            <person name="Amann R."/>
            <person name="Jetten M.S.M."/>
            <person name="Mascher T."/>
            <person name="Medema M.H."/>
            <person name="Devos D.P."/>
            <person name="Kaster A.-K."/>
            <person name="Ovreas L."/>
            <person name="Rohde M."/>
            <person name="Galperin M.Y."/>
            <person name="Jogler C."/>
        </authorList>
    </citation>
    <scope>NUCLEOTIDE SEQUENCE [LARGE SCALE GENOMIC DNA]</scope>
    <source>
        <strain evidence="2 3">Pan189</strain>
    </source>
</reference>
<evidence type="ECO:0000313" key="2">
    <source>
        <dbReference type="EMBL" id="QDT35725.1"/>
    </source>
</evidence>
<dbReference type="InterPro" id="IPR036513">
    <property type="entry name" value="STAS_dom_sf"/>
</dbReference>
<accession>A0A517QVP5</accession>
<sequence length="144" mass="17292">MATRRKRRKIVSEANGVAMLNLGDMDIWDGADLSLLRDTLIRLITREKKRAISVDMTHVKYIPSGFFGMLFDWRERGVQIYLYDPQPRIQQMLWFQHFVQHLKDRTYRIVLEHQQELPEEAQPGYREPEWEPDEDDSQVFRVSR</sequence>
<protein>
    <recommendedName>
        <fullName evidence="4">STAS domain-containing protein</fullName>
    </recommendedName>
</protein>
<evidence type="ECO:0000313" key="3">
    <source>
        <dbReference type="Proteomes" id="UP000317318"/>
    </source>
</evidence>
<dbReference type="Proteomes" id="UP000317318">
    <property type="component" value="Chromosome"/>
</dbReference>
<dbReference type="OrthoDB" id="214310at2"/>
<name>A0A517QVP5_9PLAN</name>
<dbReference type="AlphaFoldDB" id="A0A517QVP5"/>
<proteinExistence type="predicted"/>
<dbReference type="EMBL" id="CP036268">
    <property type="protein sequence ID" value="QDT35725.1"/>
    <property type="molecule type" value="Genomic_DNA"/>
</dbReference>
<dbReference type="Gene3D" id="3.30.750.24">
    <property type="entry name" value="STAS domain"/>
    <property type="match status" value="1"/>
</dbReference>
<dbReference type="SUPFAM" id="SSF52091">
    <property type="entry name" value="SpoIIaa-like"/>
    <property type="match status" value="1"/>
</dbReference>
<gene>
    <name evidence="2" type="ORF">Pan189_00780</name>
</gene>
<evidence type="ECO:0008006" key="4">
    <source>
        <dbReference type="Google" id="ProtNLM"/>
    </source>
</evidence>
<organism evidence="2 3">
    <name type="scientific">Stratiformator vulcanicus</name>
    <dbReference type="NCBI Taxonomy" id="2527980"/>
    <lineage>
        <taxon>Bacteria</taxon>
        <taxon>Pseudomonadati</taxon>
        <taxon>Planctomycetota</taxon>
        <taxon>Planctomycetia</taxon>
        <taxon>Planctomycetales</taxon>
        <taxon>Planctomycetaceae</taxon>
        <taxon>Stratiformator</taxon>
    </lineage>
</organism>
<dbReference type="CDD" id="cd07043">
    <property type="entry name" value="STAS_anti-anti-sigma_factors"/>
    <property type="match status" value="1"/>
</dbReference>
<dbReference type="RefSeq" id="WP_145361996.1">
    <property type="nucleotide sequence ID" value="NZ_CP036268.1"/>
</dbReference>
<feature type="region of interest" description="Disordered" evidence="1">
    <location>
        <begin position="117"/>
        <end position="144"/>
    </location>
</feature>
<keyword evidence="3" id="KW-1185">Reference proteome</keyword>